<organism evidence="1">
    <name type="scientific">Ignisphaera aggregans</name>
    <dbReference type="NCBI Taxonomy" id="334771"/>
    <lineage>
        <taxon>Archaea</taxon>
        <taxon>Thermoproteota</taxon>
        <taxon>Thermoprotei</taxon>
        <taxon>Desulfurococcales</taxon>
        <taxon>Desulfurococcaceae</taxon>
        <taxon>Ignisphaera</taxon>
    </lineage>
</organism>
<sequence>MKVFSKVIDIHTYGPMEFHPITNIVRKIVKENCSADGIIWLSVEGATPALLILQKGMEKAFIEYITKIIPFTTWRHGNAYAHLTSTLISTNLAIPIINSEPVLNYGEEIYLLETRPVYNHIRRILIELHCNNRSPPHPKERAFSCNMPSLI</sequence>
<gene>
    <name evidence="1" type="ORF">ENO26_00755</name>
</gene>
<dbReference type="EMBL" id="DSEU01000004">
    <property type="protein sequence ID" value="HEM66102.1"/>
    <property type="molecule type" value="Genomic_DNA"/>
</dbReference>
<evidence type="ECO:0008006" key="2">
    <source>
        <dbReference type="Google" id="ProtNLM"/>
    </source>
</evidence>
<dbReference type="SUPFAM" id="SSF111038">
    <property type="entry name" value="YjbQ-like"/>
    <property type="match status" value="1"/>
</dbReference>
<name>A0A7J2U1N4_9CREN</name>
<protein>
    <recommendedName>
        <fullName evidence="2">YjbQ family protein</fullName>
    </recommendedName>
</protein>
<dbReference type="Pfam" id="PF01894">
    <property type="entry name" value="YjbQ"/>
    <property type="match status" value="1"/>
</dbReference>
<dbReference type="InterPro" id="IPR035917">
    <property type="entry name" value="YjbQ-like_sf"/>
</dbReference>
<dbReference type="AlphaFoldDB" id="A0A7J2U1N4"/>
<accession>A0A7J2U1N4</accession>
<proteinExistence type="predicted"/>
<dbReference type="InterPro" id="IPR001602">
    <property type="entry name" value="UPF0047_YjbQ-like"/>
</dbReference>
<evidence type="ECO:0000313" key="1">
    <source>
        <dbReference type="EMBL" id="HEM66102.1"/>
    </source>
</evidence>
<comment type="caution">
    <text evidence="1">The sequence shown here is derived from an EMBL/GenBank/DDBJ whole genome shotgun (WGS) entry which is preliminary data.</text>
</comment>
<dbReference type="Gene3D" id="2.60.120.460">
    <property type="entry name" value="YjbQ-like"/>
    <property type="match status" value="1"/>
</dbReference>
<reference evidence="1" key="1">
    <citation type="journal article" date="2020" name="mSystems">
        <title>Genome- and Community-Level Interaction Insights into Carbon Utilization and Element Cycling Functions of Hydrothermarchaeota in Hydrothermal Sediment.</title>
        <authorList>
            <person name="Zhou Z."/>
            <person name="Liu Y."/>
            <person name="Xu W."/>
            <person name="Pan J."/>
            <person name="Luo Z.H."/>
            <person name="Li M."/>
        </authorList>
    </citation>
    <scope>NUCLEOTIDE SEQUENCE [LARGE SCALE GENOMIC DNA]</scope>
    <source>
        <strain evidence="1">SpSt-125</strain>
    </source>
</reference>